<dbReference type="InterPro" id="IPR054148">
    <property type="entry name" value="ASNSD1-SEP"/>
</dbReference>
<evidence type="ECO:0000313" key="1">
    <source>
        <dbReference type="EMBL" id="KAG2234940.1"/>
    </source>
</evidence>
<gene>
    <name evidence="1" type="ORF">INT48_005094</name>
</gene>
<dbReference type="EMBL" id="JAEPRE010000042">
    <property type="protein sequence ID" value="KAG2234940.1"/>
    <property type="molecule type" value="Genomic_DNA"/>
</dbReference>
<proteinExistence type="predicted"/>
<dbReference type="Pfam" id="PF21975">
    <property type="entry name" value="ASNSD1-SEP"/>
    <property type="match status" value="1"/>
</dbReference>
<accession>A0A8H7SRJ1</accession>
<dbReference type="Proteomes" id="UP000613177">
    <property type="component" value="Unassembled WGS sequence"/>
</dbReference>
<dbReference type="AlphaFoldDB" id="A0A8H7SRJ1"/>
<keyword evidence="2" id="KW-1185">Reference proteome</keyword>
<reference evidence="1" key="1">
    <citation type="submission" date="2021-01" db="EMBL/GenBank/DDBJ databases">
        <title>Metabolic potential, ecology and presence of endohyphal bacteria is reflected in genomic diversity of Mucoromycotina.</title>
        <authorList>
            <person name="Muszewska A."/>
            <person name="Okrasinska A."/>
            <person name="Steczkiewicz K."/>
            <person name="Drgas O."/>
            <person name="Orlowska M."/>
            <person name="Perlinska-Lenart U."/>
            <person name="Aleksandrzak-Piekarczyk T."/>
            <person name="Szatraj K."/>
            <person name="Zielenkiewicz U."/>
            <person name="Pilsyk S."/>
            <person name="Malc E."/>
            <person name="Mieczkowski P."/>
            <person name="Kruszewska J.S."/>
            <person name="Biernat P."/>
            <person name="Pawlowska J."/>
        </authorList>
    </citation>
    <scope>NUCLEOTIDE SEQUENCE</scope>
    <source>
        <strain evidence="1">WA0000018081</strain>
    </source>
</reference>
<evidence type="ECO:0000313" key="2">
    <source>
        <dbReference type="Proteomes" id="UP000613177"/>
    </source>
</evidence>
<name>A0A8H7SRJ1_9FUNG</name>
<organism evidence="1 2">
    <name type="scientific">Thamnidium elegans</name>
    <dbReference type="NCBI Taxonomy" id="101142"/>
    <lineage>
        <taxon>Eukaryota</taxon>
        <taxon>Fungi</taxon>
        <taxon>Fungi incertae sedis</taxon>
        <taxon>Mucoromycota</taxon>
        <taxon>Mucoromycotina</taxon>
        <taxon>Mucoromycetes</taxon>
        <taxon>Mucorales</taxon>
        <taxon>Mucorineae</taxon>
        <taxon>Mucoraceae</taxon>
        <taxon>Thamnidium</taxon>
    </lineage>
</organism>
<comment type="caution">
    <text evidence="1">The sequence shown here is derived from an EMBL/GenBank/DDBJ whole genome shotgun (WGS) entry which is preliminary data.</text>
</comment>
<protein>
    <submittedName>
        <fullName evidence="1">Uncharacterized protein</fullName>
    </submittedName>
</protein>
<sequence length="68" mass="7837">MADFQQALLDKQIQETKVLNAELSHLKPTTTLYERQVPSSNLFFLAKDNEQVKAKSAKFLTELEKQIK</sequence>